<gene>
    <name evidence="2" type="ORF">H7R52_18755</name>
</gene>
<dbReference type="AlphaFoldDB" id="A0A923NGU6"/>
<evidence type="ECO:0000313" key="2">
    <source>
        <dbReference type="EMBL" id="MBC6499803.1"/>
    </source>
</evidence>
<keyword evidence="1" id="KW-0472">Membrane</keyword>
<dbReference type="Proteomes" id="UP000650485">
    <property type="component" value="Unassembled WGS sequence"/>
</dbReference>
<evidence type="ECO:0000256" key="1">
    <source>
        <dbReference type="SAM" id="Phobius"/>
    </source>
</evidence>
<organism evidence="2 3">
    <name type="scientific">Weissella confusa</name>
    <name type="common">Lactobacillus confusus</name>
    <dbReference type="NCBI Taxonomy" id="1583"/>
    <lineage>
        <taxon>Bacteria</taxon>
        <taxon>Bacillati</taxon>
        <taxon>Bacillota</taxon>
        <taxon>Bacilli</taxon>
        <taxon>Lactobacillales</taxon>
        <taxon>Lactobacillaceae</taxon>
        <taxon>Weissella</taxon>
    </lineage>
</organism>
<keyword evidence="1" id="KW-1133">Transmembrane helix</keyword>
<feature type="transmembrane region" description="Helical" evidence="1">
    <location>
        <begin position="102"/>
        <end position="119"/>
    </location>
</feature>
<reference evidence="2" key="1">
    <citation type="submission" date="2020-08" db="EMBL/GenBank/DDBJ databases">
        <title>Complete genome sequence of Weissella confusa strain FS54 provides insights into metabolic potential.</title>
        <authorList>
            <person name="Fhoula I."/>
            <person name="Najjari A."/>
            <person name="Lekired A."/>
            <person name="Bessrour-Aouam N."/>
            <person name="Jaballah S."/>
            <person name="Klibi N."/>
            <person name="Ouzari H.-I."/>
        </authorList>
    </citation>
    <scope>NUCLEOTIDE SEQUENCE</scope>
    <source>
        <strain evidence="2">FS54</strain>
    </source>
</reference>
<name>A0A923NGU6_WEICO</name>
<protein>
    <submittedName>
        <fullName evidence="2">Uncharacterized protein</fullName>
    </submittedName>
</protein>
<evidence type="ECO:0000313" key="3">
    <source>
        <dbReference type="Proteomes" id="UP000650485"/>
    </source>
</evidence>
<comment type="caution">
    <text evidence="2">The sequence shown here is derived from an EMBL/GenBank/DDBJ whole genome shotgun (WGS) entry which is preliminary data.</text>
</comment>
<accession>A0A923NGU6</accession>
<dbReference type="EMBL" id="JACSZT010000022">
    <property type="protein sequence ID" value="MBC6499803.1"/>
    <property type="molecule type" value="Genomic_DNA"/>
</dbReference>
<sequence length="199" mass="22636">MKYEAIIKGTERISIQDLSDITGNTRKNVVTDLQNMIDSEIISDYYIDHKSDAVISKKFIPETSTRIAFASLIKFTQKTTKTTTGIFFKKTITEHHSFSERLPYLISAIALVVIAIYLFKTAAKMFVIQNRYTSLQHFKPTPQPNIHINITNTSKSICNIFTRRQIMKLKLTNNETVNFFLKAYIAEVLGFLSIASLGA</sequence>
<keyword evidence="1" id="KW-0812">Transmembrane</keyword>
<proteinExistence type="predicted"/>